<feature type="transmembrane region" description="Helical" evidence="9">
    <location>
        <begin position="272"/>
        <end position="289"/>
    </location>
</feature>
<comment type="subcellular location">
    <subcellularLocation>
        <location evidence="1">Cell membrane</location>
        <topology evidence="1">Multi-pass membrane protein</topology>
    </subcellularLocation>
</comment>
<dbReference type="Pfam" id="PF02653">
    <property type="entry name" value="BPD_transp_2"/>
    <property type="match status" value="1"/>
</dbReference>
<evidence type="ECO:0000313" key="10">
    <source>
        <dbReference type="EMBL" id="TDD71253.1"/>
    </source>
</evidence>
<dbReference type="GO" id="GO:0005886">
    <property type="term" value="C:plasma membrane"/>
    <property type="evidence" value="ECO:0007669"/>
    <property type="project" value="UniProtKB-SubCell"/>
</dbReference>
<evidence type="ECO:0000256" key="2">
    <source>
        <dbReference type="ARBA" id="ARBA00022448"/>
    </source>
</evidence>
<name>A0A4R5AFA8_9ACTN</name>
<dbReference type="AlphaFoldDB" id="A0A4R5AFA8"/>
<evidence type="ECO:0000313" key="11">
    <source>
        <dbReference type="Proteomes" id="UP000295217"/>
    </source>
</evidence>
<protein>
    <recommendedName>
        <fullName evidence="8">Autoinducer 2 import system permease protein LsrD</fullName>
    </recommendedName>
</protein>
<proteinExistence type="predicted"/>
<dbReference type="EMBL" id="SMLB01000006">
    <property type="protein sequence ID" value="TDD71253.1"/>
    <property type="molecule type" value="Genomic_DNA"/>
</dbReference>
<keyword evidence="6 9" id="KW-1133">Transmembrane helix</keyword>
<dbReference type="GO" id="GO:0022857">
    <property type="term" value="F:transmembrane transporter activity"/>
    <property type="evidence" value="ECO:0007669"/>
    <property type="project" value="InterPro"/>
</dbReference>
<feature type="transmembrane region" description="Helical" evidence="9">
    <location>
        <begin position="169"/>
        <end position="188"/>
    </location>
</feature>
<evidence type="ECO:0000256" key="3">
    <source>
        <dbReference type="ARBA" id="ARBA00022475"/>
    </source>
</evidence>
<evidence type="ECO:0000256" key="8">
    <source>
        <dbReference type="ARBA" id="ARBA00039381"/>
    </source>
</evidence>
<keyword evidence="5 9" id="KW-0812">Transmembrane</keyword>
<evidence type="ECO:0000256" key="6">
    <source>
        <dbReference type="ARBA" id="ARBA00022989"/>
    </source>
</evidence>
<accession>A0A4R5AFA8</accession>
<dbReference type="Proteomes" id="UP000295217">
    <property type="component" value="Unassembled WGS sequence"/>
</dbReference>
<evidence type="ECO:0000256" key="1">
    <source>
        <dbReference type="ARBA" id="ARBA00004651"/>
    </source>
</evidence>
<evidence type="ECO:0000256" key="9">
    <source>
        <dbReference type="SAM" id="Phobius"/>
    </source>
</evidence>
<organism evidence="10 11">
    <name type="scientific">Jiangella aurantiaca</name>
    <dbReference type="NCBI Taxonomy" id="2530373"/>
    <lineage>
        <taxon>Bacteria</taxon>
        <taxon>Bacillati</taxon>
        <taxon>Actinomycetota</taxon>
        <taxon>Actinomycetes</taxon>
        <taxon>Jiangellales</taxon>
        <taxon>Jiangellaceae</taxon>
        <taxon>Jiangella</taxon>
    </lineage>
</organism>
<feature type="transmembrane region" description="Helical" evidence="9">
    <location>
        <begin position="15"/>
        <end position="32"/>
    </location>
</feature>
<feature type="transmembrane region" description="Helical" evidence="9">
    <location>
        <begin position="218"/>
        <end position="238"/>
    </location>
</feature>
<keyword evidence="3" id="KW-1003">Cell membrane</keyword>
<keyword evidence="11" id="KW-1185">Reference proteome</keyword>
<dbReference type="PANTHER" id="PTHR32196:SF71">
    <property type="entry name" value="AUTOINDUCER 2 IMPORT SYSTEM PERMEASE PROTEIN LSRD"/>
    <property type="match status" value="1"/>
</dbReference>
<evidence type="ECO:0000256" key="4">
    <source>
        <dbReference type="ARBA" id="ARBA00022519"/>
    </source>
</evidence>
<dbReference type="OrthoDB" id="9808136at2"/>
<keyword evidence="4" id="KW-0997">Cell inner membrane</keyword>
<gene>
    <name evidence="10" type="ORF">E1262_06470</name>
</gene>
<feature type="transmembrane region" description="Helical" evidence="9">
    <location>
        <begin position="96"/>
        <end position="123"/>
    </location>
</feature>
<dbReference type="InterPro" id="IPR001851">
    <property type="entry name" value="ABC_transp_permease"/>
</dbReference>
<evidence type="ECO:0000256" key="5">
    <source>
        <dbReference type="ARBA" id="ARBA00022692"/>
    </source>
</evidence>
<feature type="transmembrane region" description="Helical" evidence="9">
    <location>
        <begin position="44"/>
        <end position="66"/>
    </location>
</feature>
<comment type="caution">
    <text evidence="10">The sequence shown here is derived from an EMBL/GenBank/DDBJ whole genome shotgun (WGS) entry which is preliminary data.</text>
</comment>
<evidence type="ECO:0000256" key="7">
    <source>
        <dbReference type="ARBA" id="ARBA00023136"/>
    </source>
</evidence>
<dbReference type="PANTHER" id="PTHR32196">
    <property type="entry name" value="ABC TRANSPORTER PERMEASE PROTEIN YPHD-RELATED-RELATED"/>
    <property type="match status" value="1"/>
</dbReference>
<keyword evidence="2" id="KW-0813">Transport</keyword>
<reference evidence="10 11" key="1">
    <citation type="submission" date="2019-02" db="EMBL/GenBank/DDBJ databases">
        <title>Draft genome sequences of novel Actinobacteria.</title>
        <authorList>
            <person name="Sahin N."/>
            <person name="Ay H."/>
            <person name="Saygin H."/>
        </authorList>
    </citation>
    <scope>NUCLEOTIDE SEQUENCE [LARGE SCALE GENOMIC DNA]</scope>
    <source>
        <strain evidence="10 11">8K307</strain>
    </source>
</reference>
<dbReference type="RefSeq" id="WP_132102319.1">
    <property type="nucleotide sequence ID" value="NZ_SMLB01000006.1"/>
</dbReference>
<keyword evidence="7 9" id="KW-0472">Membrane</keyword>
<feature type="transmembrane region" description="Helical" evidence="9">
    <location>
        <begin position="244"/>
        <end position="265"/>
    </location>
</feature>
<feature type="transmembrane region" description="Helical" evidence="9">
    <location>
        <begin position="295"/>
        <end position="314"/>
    </location>
</feature>
<sequence>MTTAGLPARRHRLDPHLAVSYALAAVCLVLLGTTTSRGFDPDRILGLLGNQAALGIVALGQTLVLLVRGLDLSVGSVISLSTVVTAAVMDGNPDRIAVAVAATVALGAVVGLANGLLVAYAGIAPLLVTLAVGTIVQGATYVYTNGQPRGGIAGGFRGLADDRIAGTPLPWSLLLWLGVWGIVALTLYRTVAGRRYYAVGANPRAAWLSGVPTTRHSVVAYIASGVLASVAGLHLAAYTGSPSLTVGTSYTLMSIAAAVIGGVALTGGGGGPTGTFAGVLVLVFLGTVLETMDVPAAVQLIVQGGVVIVMMLVNRRLDPARRSRA</sequence>
<dbReference type="CDD" id="cd06579">
    <property type="entry name" value="TM_PBP1_transp_AraH_like"/>
    <property type="match status" value="1"/>
</dbReference>